<dbReference type="InterPro" id="IPR011989">
    <property type="entry name" value="ARM-like"/>
</dbReference>
<gene>
    <name evidence="5" type="ORF">DdX_07848</name>
</gene>
<dbReference type="PANTHER" id="PTHR12354:SF1">
    <property type="entry name" value="INTERFERON-RELATED DEVELOPMENTAL REGULATOR 1"/>
    <property type="match status" value="1"/>
</dbReference>
<evidence type="ECO:0000259" key="3">
    <source>
        <dbReference type="Pfam" id="PF04836"/>
    </source>
</evidence>
<dbReference type="AlphaFoldDB" id="A0AAD4N2G4"/>
<evidence type="ECO:0000313" key="6">
    <source>
        <dbReference type="Proteomes" id="UP001201812"/>
    </source>
</evidence>
<dbReference type="InterPro" id="IPR007701">
    <property type="entry name" value="Interferon-rel_develop_reg_N"/>
</dbReference>
<accession>A0AAD4N2G4</accession>
<evidence type="ECO:0000256" key="1">
    <source>
        <dbReference type="ARBA" id="ARBA00008828"/>
    </source>
</evidence>
<dbReference type="Pfam" id="PF04836">
    <property type="entry name" value="IFRD_C"/>
    <property type="match status" value="1"/>
</dbReference>
<evidence type="ECO:0000256" key="2">
    <source>
        <dbReference type="SAM" id="MobiDB-lite"/>
    </source>
</evidence>
<reference evidence="5" key="1">
    <citation type="submission" date="2022-01" db="EMBL/GenBank/DDBJ databases">
        <title>Genome Sequence Resource for Two Populations of Ditylenchus destructor, the Migratory Endoparasitic Phytonematode.</title>
        <authorList>
            <person name="Zhang H."/>
            <person name="Lin R."/>
            <person name="Xie B."/>
        </authorList>
    </citation>
    <scope>NUCLEOTIDE SEQUENCE</scope>
    <source>
        <strain evidence="5">BazhouSP</strain>
    </source>
</reference>
<evidence type="ECO:0000259" key="4">
    <source>
        <dbReference type="Pfam" id="PF05004"/>
    </source>
</evidence>
<feature type="region of interest" description="Disordered" evidence="2">
    <location>
        <begin position="1"/>
        <end position="27"/>
    </location>
</feature>
<dbReference type="Pfam" id="PF05004">
    <property type="entry name" value="IFRD"/>
    <property type="match status" value="1"/>
</dbReference>
<evidence type="ECO:0000313" key="5">
    <source>
        <dbReference type="EMBL" id="KAI1715530.1"/>
    </source>
</evidence>
<comment type="similarity">
    <text evidence="1">Belongs to the IFRD family.</text>
</comment>
<proteinExistence type="inferred from homology"/>
<name>A0AAD4N2G4_9BILA</name>
<comment type="caution">
    <text evidence="5">The sequence shown here is derived from an EMBL/GenBank/DDBJ whole genome shotgun (WGS) entry which is preliminary data.</text>
</comment>
<dbReference type="Gene3D" id="1.25.10.10">
    <property type="entry name" value="Leucine-rich Repeat Variant"/>
    <property type="match status" value="1"/>
</dbReference>
<feature type="domain" description="Interferon-related developmental regulator C-terminal" evidence="3">
    <location>
        <begin position="364"/>
        <end position="414"/>
    </location>
</feature>
<dbReference type="InterPro" id="IPR039777">
    <property type="entry name" value="IFRD"/>
</dbReference>
<organism evidence="5 6">
    <name type="scientific">Ditylenchus destructor</name>
    <dbReference type="NCBI Taxonomy" id="166010"/>
    <lineage>
        <taxon>Eukaryota</taxon>
        <taxon>Metazoa</taxon>
        <taxon>Ecdysozoa</taxon>
        <taxon>Nematoda</taxon>
        <taxon>Chromadorea</taxon>
        <taxon>Rhabditida</taxon>
        <taxon>Tylenchina</taxon>
        <taxon>Tylenchomorpha</taxon>
        <taxon>Sphaerularioidea</taxon>
        <taxon>Anguinidae</taxon>
        <taxon>Anguininae</taxon>
        <taxon>Ditylenchus</taxon>
    </lineage>
</organism>
<protein>
    <submittedName>
        <fullName evidence="5">Interferon-related developmental regulator (IFRD) domain-containing protein</fullName>
    </submittedName>
</protein>
<dbReference type="EMBL" id="JAKKPZ010000011">
    <property type="protein sequence ID" value="KAI1715530.1"/>
    <property type="molecule type" value="Genomic_DNA"/>
</dbReference>
<dbReference type="InterPro" id="IPR006921">
    <property type="entry name" value="Interferon-rel_develop_reg_C"/>
</dbReference>
<dbReference type="SUPFAM" id="SSF48371">
    <property type="entry name" value="ARM repeat"/>
    <property type="match status" value="1"/>
</dbReference>
<feature type="domain" description="Interferon-related developmental regulator N-terminal" evidence="4">
    <location>
        <begin position="48"/>
        <end position="317"/>
    </location>
</feature>
<dbReference type="PANTHER" id="PTHR12354">
    <property type="entry name" value="INTERFERON-RELATED DEVELOPMENTAL REGULATOR"/>
    <property type="match status" value="1"/>
</dbReference>
<sequence length="416" mass="46643">MGKKRNNNKNSDGIAIPSKAGGANYTRDSDVSDLESIAYSSVAGDIDQRSNVDDEDSADGILVDSFGEQIENAQDKRVAIRNKAVANLNTLLKRCSIYETVEKWKQTLCDIIEKGLKRTPEEAIQVCPLAALLCLHLGVEVEEAILDCLSIMRTIIADASAPEHLRSVCAQTIGLCVYLSCEQFDVRYDTLQTLKEVWSTMKMTTAPSSLFAATISSWVLLLERCDTGLVSSIIDELQPKICKYLESPSVDVRISAAEALAVLHEVAVHDLDKNYRFANHNHLEQILGDLAVDSAKFHAKRDKRAQKFSLRQINDAIFNDRMPQSQVKFNKREALQIEGCHTKLLYDSLCILLKSDMNKHLTTNEVLRELFDLGPMVEDNEPLKSKDEKVERMNYLGAVSKARNIRRAKQRDRKAV</sequence>
<keyword evidence="6" id="KW-1185">Reference proteome</keyword>
<dbReference type="InterPro" id="IPR016024">
    <property type="entry name" value="ARM-type_fold"/>
</dbReference>
<dbReference type="Proteomes" id="UP001201812">
    <property type="component" value="Unassembled WGS sequence"/>
</dbReference>